<dbReference type="OrthoDB" id="1750432at2759"/>
<protein>
    <submittedName>
        <fullName evidence="1">Uncharacterized protein</fullName>
    </submittedName>
</protein>
<dbReference type="Gene3D" id="2.40.70.10">
    <property type="entry name" value="Acid Proteases"/>
    <property type="match status" value="1"/>
</dbReference>
<dbReference type="AlphaFoldDB" id="A0A6A4GJW3"/>
<evidence type="ECO:0000313" key="2">
    <source>
        <dbReference type="Proteomes" id="UP000799118"/>
    </source>
</evidence>
<name>A0A6A4GJW3_9AGAR</name>
<evidence type="ECO:0000313" key="1">
    <source>
        <dbReference type="EMBL" id="KAE9386022.1"/>
    </source>
</evidence>
<feature type="non-terminal residue" evidence="1">
    <location>
        <position position="278"/>
    </location>
</feature>
<dbReference type="InterPro" id="IPR021109">
    <property type="entry name" value="Peptidase_aspartic_dom_sf"/>
</dbReference>
<dbReference type="Proteomes" id="UP000799118">
    <property type="component" value="Unassembled WGS sequence"/>
</dbReference>
<dbReference type="SUPFAM" id="SSF50630">
    <property type="entry name" value="Acid proteases"/>
    <property type="match status" value="1"/>
</dbReference>
<dbReference type="Pfam" id="PF08284">
    <property type="entry name" value="RVP_2"/>
    <property type="match status" value="1"/>
</dbReference>
<accession>A0A6A4GJW3</accession>
<gene>
    <name evidence="1" type="ORF">BT96DRAFT_968398</name>
</gene>
<organism evidence="1 2">
    <name type="scientific">Gymnopus androsaceus JB14</name>
    <dbReference type="NCBI Taxonomy" id="1447944"/>
    <lineage>
        <taxon>Eukaryota</taxon>
        <taxon>Fungi</taxon>
        <taxon>Dikarya</taxon>
        <taxon>Basidiomycota</taxon>
        <taxon>Agaricomycotina</taxon>
        <taxon>Agaricomycetes</taxon>
        <taxon>Agaricomycetidae</taxon>
        <taxon>Agaricales</taxon>
        <taxon>Marasmiineae</taxon>
        <taxon>Omphalotaceae</taxon>
        <taxon>Gymnopus</taxon>
    </lineage>
</organism>
<sequence>MDHSPMGDAYGHAIAKLLNAYQVFPGDGLESTPVSESFELRFKADRSCRENIYVVRDLGSGIAFRLPVEHLKRPKFDLYRWTCKQYIKFYCYCYPCTLWLDDESVFGNLFSDLPEGELLCELELNGVQVPRDQYAGLQRNAASVKDPGRKIPRPVVVEVKIDGHPAKALIDSGSLGDFISNTLEELKTPLTLQLAVQGSRSKINWGVHVDFAYQNIKERRYFDAMNLSNYDLILGTPWLFQHQSRVVIGCSESLPLQGPTISQLASRSMEIKEERLDQ</sequence>
<reference evidence="1" key="1">
    <citation type="journal article" date="2019" name="Environ. Microbiol.">
        <title>Fungal ecological strategies reflected in gene transcription - a case study of two litter decomposers.</title>
        <authorList>
            <person name="Barbi F."/>
            <person name="Kohler A."/>
            <person name="Barry K."/>
            <person name="Baskaran P."/>
            <person name="Daum C."/>
            <person name="Fauchery L."/>
            <person name="Ihrmark K."/>
            <person name="Kuo A."/>
            <person name="LaButti K."/>
            <person name="Lipzen A."/>
            <person name="Morin E."/>
            <person name="Grigoriev I.V."/>
            <person name="Henrissat B."/>
            <person name="Lindahl B."/>
            <person name="Martin F."/>
        </authorList>
    </citation>
    <scope>NUCLEOTIDE SEQUENCE</scope>
    <source>
        <strain evidence="1">JB14</strain>
    </source>
</reference>
<dbReference type="EMBL" id="ML769921">
    <property type="protein sequence ID" value="KAE9386022.1"/>
    <property type="molecule type" value="Genomic_DNA"/>
</dbReference>
<proteinExistence type="predicted"/>
<dbReference type="CDD" id="cd00303">
    <property type="entry name" value="retropepsin_like"/>
    <property type="match status" value="1"/>
</dbReference>
<keyword evidence="2" id="KW-1185">Reference proteome</keyword>